<dbReference type="Proteomes" id="UP000001194">
    <property type="component" value="Unassembled WGS sequence"/>
</dbReference>
<dbReference type="KEGG" id="lbc:LACBIDRAFT_328482"/>
<evidence type="ECO:0000259" key="1">
    <source>
        <dbReference type="PROSITE" id="PS50181"/>
    </source>
</evidence>
<name>B0DEZ1_LACBS</name>
<dbReference type="AlphaFoldDB" id="B0DEZ1"/>
<dbReference type="SUPFAM" id="SSF81383">
    <property type="entry name" value="F-box domain"/>
    <property type="match status" value="1"/>
</dbReference>
<sequence length="517" mass="57881">MLPSNLAIFTDLPHELLTQIINPLDTESIYALAKTCKTLHFFALPLFLSRNSIDIRTQFPEYVSMSCPSKEGLIALGTSLLATNLRNIQYRCITNDADRLFYDIRALRRLLARFPSLHTFTWAHYPSSTPNDAKLDMQKWSTEFSALVDAALQKSCKDLCIDGSDTLFSLSSEEPNLRELSPPKSWKISSNTARWKMLSIFSKTKNQPLPPCPPPAPQCASFYIMSSMLLHPQLLRWFQSTLQANAGAMTQLAFNKVVVSSATWHQLLPTLTLPALYSFEWNSGDHLADGKGVALEDIETFLRCNPSIASLTLSGVFIPDKTPQLRKPILPQLQILNAHPKFIAWILCPKVPFQPPAAVTLLAESGDFDYDQFDEALSAIALSHSYTNTPRLGLNFSSKTGVHEWIQKHISNSTTVAVQGSVSRFITNFTMVEDLTLHTKFWMTLNDGKDPIVQLLPQFLALFSSLEKVNFGEQPFSAQQIDLKGCKDLLKKIMSLCPRLKAVSVNYGSIDLTYLDV</sequence>
<dbReference type="InParanoid" id="B0DEZ1"/>
<gene>
    <name evidence="2" type="ORF">LACBIDRAFT_328482</name>
</gene>
<reference evidence="2 3" key="1">
    <citation type="journal article" date="2008" name="Nature">
        <title>The genome of Laccaria bicolor provides insights into mycorrhizal symbiosis.</title>
        <authorList>
            <person name="Martin F."/>
            <person name="Aerts A."/>
            <person name="Ahren D."/>
            <person name="Brun A."/>
            <person name="Danchin E.G.J."/>
            <person name="Duchaussoy F."/>
            <person name="Gibon J."/>
            <person name="Kohler A."/>
            <person name="Lindquist E."/>
            <person name="Pereda V."/>
            <person name="Salamov A."/>
            <person name="Shapiro H.J."/>
            <person name="Wuyts J."/>
            <person name="Blaudez D."/>
            <person name="Buee M."/>
            <person name="Brokstein P."/>
            <person name="Canbaeck B."/>
            <person name="Cohen D."/>
            <person name="Courty P.E."/>
            <person name="Coutinho P.M."/>
            <person name="Delaruelle C."/>
            <person name="Detter J.C."/>
            <person name="Deveau A."/>
            <person name="DiFazio S."/>
            <person name="Duplessis S."/>
            <person name="Fraissinet-Tachet L."/>
            <person name="Lucic E."/>
            <person name="Frey-Klett P."/>
            <person name="Fourrey C."/>
            <person name="Feussner I."/>
            <person name="Gay G."/>
            <person name="Grimwood J."/>
            <person name="Hoegger P.J."/>
            <person name="Jain P."/>
            <person name="Kilaru S."/>
            <person name="Labbe J."/>
            <person name="Lin Y.C."/>
            <person name="Legue V."/>
            <person name="Le Tacon F."/>
            <person name="Marmeisse R."/>
            <person name="Melayah D."/>
            <person name="Montanini B."/>
            <person name="Muratet M."/>
            <person name="Nehls U."/>
            <person name="Niculita-Hirzel H."/>
            <person name="Oudot-Le Secq M.P."/>
            <person name="Peter M."/>
            <person name="Quesneville H."/>
            <person name="Rajashekar B."/>
            <person name="Reich M."/>
            <person name="Rouhier N."/>
            <person name="Schmutz J."/>
            <person name="Yin T."/>
            <person name="Chalot M."/>
            <person name="Henrissat B."/>
            <person name="Kuees U."/>
            <person name="Lucas S."/>
            <person name="Van de Peer Y."/>
            <person name="Podila G.K."/>
            <person name="Polle A."/>
            <person name="Pukkila P.J."/>
            <person name="Richardson P.M."/>
            <person name="Rouze P."/>
            <person name="Sanders I.R."/>
            <person name="Stajich J.E."/>
            <person name="Tunlid A."/>
            <person name="Tuskan G."/>
            <person name="Grigoriev I.V."/>
        </authorList>
    </citation>
    <scope>NUCLEOTIDE SEQUENCE [LARGE SCALE GENOMIC DNA]</scope>
    <source>
        <strain evidence="3">S238N-H82 / ATCC MYA-4686</strain>
    </source>
</reference>
<dbReference type="OrthoDB" id="2635672at2759"/>
<accession>B0DEZ1</accession>
<organism evidence="3">
    <name type="scientific">Laccaria bicolor (strain S238N-H82 / ATCC MYA-4686)</name>
    <name type="common">Bicoloured deceiver</name>
    <name type="synonym">Laccaria laccata var. bicolor</name>
    <dbReference type="NCBI Taxonomy" id="486041"/>
    <lineage>
        <taxon>Eukaryota</taxon>
        <taxon>Fungi</taxon>
        <taxon>Dikarya</taxon>
        <taxon>Basidiomycota</taxon>
        <taxon>Agaricomycotina</taxon>
        <taxon>Agaricomycetes</taxon>
        <taxon>Agaricomycetidae</taxon>
        <taxon>Agaricales</taxon>
        <taxon>Agaricineae</taxon>
        <taxon>Hydnangiaceae</taxon>
        <taxon>Laccaria</taxon>
    </lineage>
</organism>
<dbReference type="InterPro" id="IPR001810">
    <property type="entry name" value="F-box_dom"/>
</dbReference>
<dbReference type="GeneID" id="6078316"/>
<dbReference type="RefSeq" id="XP_001882602.1">
    <property type="nucleotide sequence ID" value="XM_001882567.1"/>
</dbReference>
<proteinExistence type="predicted"/>
<protein>
    <submittedName>
        <fullName evidence="2">Predicted protein</fullName>
    </submittedName>
</protein>
<evidence type="ECO:0000313" key="3">
    <source>
        <dbReference type="Proteomes" id="UP000001194"/>
    </source>
</evidence>
<evidence type="ECO:0000313" key="2">
    <source>
        <dbReference type="EMBL" id="EDR06755.1"/>
    </source>
</evidence>
<dbReference type="InterPro" id="IPR036047">
    <property type="entry name" value="F-box-like_dom_sf"/>
</dbReference>
<dbReference type="HOGENOM" id="CLU_027357_0_0_1"/>
<keyword evidence="3" id="KW-1185">Reference proteome</keyword>
<dbReference type="CDD" id="cd09917">
    <property type="entry name" value="F-box_SF"/>
    <property type="match status" value="1"/>
</dbReference>
<dbReference type="PROSITE" id="PS50181">
    <property type="entry name" value="FBOX"/>
    <property type="match status" value="1"/>
</dbReference>
<dbReference type="Pfam" id="PF12937">
    <property type="entry name" value="F-box-like"/>
    <property type="match status" value="1"/>
</dbReference>
<dbReference type="EMBL" id="DS547107">
    <property type="protein sequence ID" value="EDR06755.1"/>
    <property type="molecule type" value="Genomic_DNA"/>
</dbReference>
<feature type="domain" description="F-box" evidence="1">
    <location>
        <begin position="6"/>
        <end position="40"/>
    </location>
</feature>